<proteinExistence type="predicted"/>
<dbReference type="InterPro" id="IPR050109">
    <property type="entry name" value="HTH-type_TetR-like_transc_reg"/>
</dbReference>
<dbReference type="KEGG" id="xbc:ELE36_12200"/>
<keyword evidence="1" id="KW-0805">Transcription regulation</keyword>
<keyword evidence="2 4" id="KW-0238">DNA-binding</keyword>
<evidence type="ECO:0000313" key="6">
    <source>
        <dbReference type="EMBL" id="QBB71050.1"/>
    </source>
</evidence>
<dbReference type="OrthoDB" id="4541465at2"/>
<sequence>MIKKTRSRQRREESLSRDRIIAASIEILDNSGESGLTFRALSERLATGAGAIYWHIENKSDLLTAACDAIVARTMASCVIGATPPATLRALALGMFDAIDAHPWVGSALTHAAGQLPLVRIVECIGQQVRALGVPDNAQWAAVSTLLHFILGVGGQNAANTQFALTRGIDRSDFLEEMSTAWSRLDAHDYPFVRIVAGQLRIHDDRVDFLAGIDLILGGIGSPQVADDGNIKRVPKRLPRTRT</sequence>
<protein>
    <submittedName>
        <fullName evidence="6">TetR/AcrR family transcriptional regulator</fullName>
    </submittedName>
</protein>
<dbReference type="GO" id="GO:0003700">
    <property type="term" value="F:DNA-binding transcription factor activity"/>
    <property type="evidence" value="ECO:0007669"/>
    <property type="project" value="TreeGrafter"/>
</dbReference>
<dbReference type="PANTHER" id="PTHR30055">
    <property type="entry name" value="HTH-TYPE TRANSCRIPTIONAL REGULATOR RUTR"/>
    <property type="match status" value="1"/>
</dbReference>
<organism evidence="6 7">
    <name type="scientific">Pseudolysobacter antarcticus</name>
    <dbReference type="NCBI Taxonomy" id="2511995"/>
    <lineage>
        <taxon>Bacteria</taxon>
        <taxon>Pseudomonadati</taxon>
        <taxon>Pseudomonadota</taxon>
        <taxon>Gammaproteobacteria</taxon>
        <taxon>Lysobacterales</taxon>
        <taxon>Rhodanobacteraceae</taxon>
        <taxon>Pseudolysobacter</taxon>
    </lineage>
</organism>
<dbReference type="InterPro" id="IPR009057">
    <property type="entry name" value="Homeodomain-like_sf"/>
</dbReference>
<evidence type="ECO:0000256" key="4">
    <source>
        <dbReference type="PROSITE-ProRule" id="PRU00335"/>
    </source>
</evidence>
<dbReference type="InterPro" id="IPR001647">
    <property type="entry name" value="HTH_TetR"/>
</dbReference>
<dbReference type="Proteomes" id="UP000291562">
    <property type="component" value="Chromosome"/>
</dbReference>
<dbReference type="EMBL" id="CP035704">
    <property type="protein sequence ID" value="QBB71050.1"/>
    <property type="molecule type" value="Genomic_DNA"/>
</dbReference>
<evidence type="ECO:0000256" key="3">
    <source>
        <dbReference type="ARBA" id="ARBA00023163"/>
    </source>
</evidence>
<feature type="domain" description="HTH tetR-type" evidence="5">
    <location>
        <begin position="14"/>
        <end position="74"/>
    </location>
</feature>
<reference evidence="6 7" key="1">
    <citation type="submission" date="2019-01" db="EMBL/GenBank/DDBJ databases">
        <title>Pseudolysobacter antarctica gen. nov., sp. nov., isolated from Fildes Peninsula, Antarctica.</title>
        <authorList>
            <person name="Wei Z."/>
            <person name="Peng F."/>
        </authorList>
    </citation>
    <scope>NUCLEOTIDE SEQUENCE [LARGE SCALE GENOMIC DNA]</scope>
    <source>
        <strain evidence="6 7">AQ6-296</strain>
    </source>
</reference>
<evidence type="ECO:0000259" key="5">
    <source>
        <dbReference type="PROSITE" id="PS50977"/>
    </source>
</evidence>
<dbReference type="Pfam" id="PF00440">
    <property type="entry name" value="TetR_N"/>
    <property type="match status" value="1"/>
</dbReference>
<keyword evidence="3" id="KW-0804">Transcription</keyword>
<dbReference type="SUPFAM" id="SSF48498">
    <property type="entry name" value="Tetracyclin repressor-like, C-terminal domain"/>
    <property type="match status" value="1"/>
</dbReference>
<gene>
    <name evidence="6" type="ORF">ELE36_12200</name>
</gene>
<dbReference type="InterPro" id="IPR036271">
    <property type="entry name" value="Tet_transcr_reg_TetR-rel_C_sf"/>
</dbReference>
<feature type="DNA-binding region" description="H-T-H motif" evidence="4">
    <location>
        <begin position="37"/>
        <end position="56"/>
    </location>
</feature>
<evidence type="ECO:0000256" key="1">
    <source>
        <dbReference type="ARBA" id="ARBA00023015"/>
    </source>
</evidence>
<dbReference type="GO" id="GO:0000976">
    <property type="term" value="F:transcription cis-regulatory region binding"/>
    <property type="evidence" value="ECO:0007669"/>
    <property type="project" value="TreeGrafter"/>
</dbReference>
<dbReference type="SUPFAM" id="SSF46689">
    <property type="entry name" value="Homeodomain-like"/>
    <property type="match status" value="1"/>
</dbReference>
<dbReference type="AlphaFoldDB" id="A0A411HKX3"/>
<dbReference type="Gene3D" id="1.10.357.10">
    <property type="entry name" value="Tetracycline Repressor, domain 2"/>
    <property type="match status" value="1"/>
</dbReference>
<keyword evidence="7" id="KW-1185">Reference proteome</keyword>
<accession>A0A411HKX3</accession>
<dbReference type="Gene3D" id="1.10.10.60">
    <property type="entry name" value="Homeodomain-like"/>
    <property type="match status" value="1"/>
</dbReference>
<dbReference type="PROSITE" id="PS50977">
    <property type="entry name" value="HTH_TETR_2"/>
    <property type="match status" value="1"/>
</dbReference>
<name>A0A411HKX3_9GAMM</name>
<evidence type="ECO:0000256" key="2">
    <source>
        <dbReference type="ARBA" id="ARBA00023125"/>
    </source>
</evidence>
<dbReference type="RefSeq" id="WP_129833676.1">
    <property type="nucleotide sequence ID" value="NZ_CP035704.1"/>
</dbReference>
<dbReference type="PANTHER" id="PTHR30055:SF151">
    <property type="entry name" value="TRANSCRIPTIONAL REGULATORY PROTEIN"/>
    <property type="match status" value="1"/>
</dbReference>
<evidence type="ECO:0000313" key="7">
    <source>
        <dbReference type="Proteomes" id="UP000291562"/>
    </source>
</evidence>